<evidence type="ECO:0000259" key="3">
    <source>
        <dbReference type="Pfam" id="PF14331"/>
    </source>
</evidence>
<dbReference type="SUPFAM" id="SSF52540">
    <property type="entry name" value="P-loop containing nucleoside triphosphate hydrolases"/>
    <property type="match status" value="1"/>
</dbReference>
<dbReference type="RefSeq" id="WP_058508970.1">
    <property type="nucleotide sequence ID" value="NZ_CAAAIK010000017.1"/>
</dbReference>
<dbReference type="PATRIC" id="fig|45073.5.peg.3095"/>
<dbReference type="Pfam" id="PF14331">
    <property type="entry name" value="IcmF-related_N"/>
    <property type="match status" value="1"/>
</dbReference>
<keyword evidence="6" id="KW-1185">Reference proteome</keyword>
<dbReference type="AlphaFoldDB" id="A0A0W0XLH5"/>
<proteinExistence type="predicted"/>
<dbReference type="NCBIfam" id="NF038226">
    <property type="entry name" value="IcmF_IVB"/>
    <property type="match status" value="1"/>
</dbReference>
<organism evidence="5 6">
    <name type="scientific">Legionella quinlivanii</name>
    <dbReference type="NCBI Taxonomy" id="45073"/>
    <lineage>
        <taxon>Bacteria</taxon>
        <taxon>Pseudomonadati</taxon>
        <taxon>Pseudomonadota</taxon>
        <taxon>Gammaproteobacteria</taxon>
        <taxon>Legionellales</taxon>
        <taxon>Legionellaceae</taxon>
        <taxon>Legionella</taxon>
    </lineage>
</organism>
<dbReference type="InterPro" id="IPR025743">
    <property type="entry name" value="TssM1_N"/>
</dbReference>
<dbReference type="OrthoDB" id="9758229at2"/>
<reference evidence="5 6" key="1">
    <citation type="submission" date="2015-11" db="EMBL/GenBank/DDBJ databases">
        <title>Genomic analysis of 38 Legionella species identifies large and diverse effector repertoires.</title>
        <authorList>
            <person name="Burstein D."/>
            <person name="Amaro F."/>
            <person name="Zusman T."/>
            <person name="Lifshitz Z."/>
            <person name="Cohen O."/>
            <person name="Gilbert J.A."/>
            <person name="Pupko T."/>
            <person name="Shuman H.A."/>
            <person name="Segal G."/>
        </authorList>
    </citation>
    <scope>NUCLEOTIDE SEQUENCE [LARGE SCALE GENOMIC DNA]</scope>
    <source>
        <strain evidence="5 6">CDC#1442-AUS-E</strain>
    </source>
</reference>
<dbReference type="Pfam" id="PF06761">
    <property type="entry name" value="IcmF-related"/>
    <property type="match status" value="1"/>
</dbReference>
<dbReference type="PANTHER" id="PTHR36153:SF1">
    <property type="entry name" value="TYPE VI SECRETION SYSTEM COMPONENT TSSM1"/>
    <property type="match status" value="1"/>
</dbReference>
<name>A0A0W0XLH5_9GAMM</name>
<feature type="domain" description="Type VI secretion system component TssM1 N-terminal" evidence="3">
    <location>
        <begin position="88"/>
        <end position="296"/>
    </location>
</feature>
<dbReference type="EMBL" id="LNYS01000025">
    <property type="protein sequence ID" value="KTD45446.1"/>
    <property type="molecule type" value="Genomic_DNA"/>
</dbReference>
<feature type="domain" description="Type VI secretion system IcmF C-terminal" evidence="1">
    <location>
        <begin position="852"/>
        <end position="953"/>
    </location>
</feature>
<evidence type="ECO:0000259" key="2">
    <source>
        <dbReference type="Pfam" id="PF06761"/>
    </source>
</evidence>
<feature type="domain" description="IcmF-related" evidence="2">
    <location>
        <begin position="406"/>
        <end position="636"/>
    </location>
</feature>
<dbReference type="Proteomes" id="UP000054618">
    <property type="component" value="Unassembled WGS sequence"/>
</dbReference>
<dbReference type="InterPro" id="IPR027417">
    <property type="entry name" value="P-loop_NTPase"/>
</dbReference>
<dbReference type="InterPro" id="IPR010623">
    <property type="entry name" value="IcmF_C"/>
</dbReference>
<dbReference type="Pfam" id="PF21070">
    <property type="entry name" value="IcmF_helical"/>
    <property type="match status" value="1"/>
</dbReference>
<dbReference type="InterPro" id="IPR048677">
    <property type="entry name" value="TssM1_hel"/>
</dbReference>
<evidence type="ECO:0000313" key="6">
    <source>
        <dbReference type="Proteomes" id="UP000054618"/>
    </source>
</evidence>
<sequence length="976" mass="111357">MDRSLQALCDALKKIINLLKPQSTPLSFLLVIGKSHQGKTTLLKQAQLNHHPVDELNGANFFYNNNGIILELGETWLHETDNLLHHNLKQLNRCHRGLRISGILLCVDSRDLLMAEPVQIANQCKSHAHLLERFSKALGYQTELAVIFTKLDTLAGFCEFFQSEHVQDLNKPLGFSLDHSMQSKKLIEQYRLQFDRMIEVLSQETINKLHPARSSVKRTLIREFPLQLASLRIPVQTLIQQLIAKEFRVQAVYFTSAEQGGLSVDRLNQRIQHEYALTIPDKYPQSTNYRAYFIEGPIKAFQDQTKKLNPSLTRSHKIAALGTTALVTVFLTGLWYQYSQTSQLLDDASKELLAYETLSSQNKDLATALYHLSQAETKLNLIPPSFVSHPVLEQLKVQLHGSTLNKLHNNFLPDVLAALEDVISNPSETQLARYQALKIYLMLGEPEHFSEAEVTDWFSNYWKATNAAFYNDKQLLLLHNALKQPRQALAINQQIVSDARNYLNALPAAYLYYSLAKAQFPQGKTSINVEGFDLAAKEVPDYFTKTGFGEVSNLLPQITATLQKENWVLARQDLDNLQAQLEQAYCFDYSNWWLNFTRRTRPQHYQGYQQARQLTQTLEQSDSIRRLVQLIQQQTSPEAAENSSLFNQKIASQFTGLNLMTSSAAQELTINISELEKFLTTLSLVNDQGQTVFDLTQARFRGDTMTDPLSSLYNRSRQLPEPIASWAKQIADDTWFIFINESRDFLNKQWNKRVYSVYKNSIAKRYPLDPAEKEEIVLEDFDHFFSPHGTLNSFVTHYLKPFLDTSHAQWQPKELNGYMMPVSTDLINELIRANVISNMFFPDDSETSRIDFSLQKINLDPVVSNFQLTIGETSLSDNQNSESDTEFTWPQRGAKLSLSSIEGNHYELEESGTWAFFKMLQKVNVLVDSNDSSSLQILFEVNGNSGRYLLKTQNQINPFSPGILTGFSLKKDIAKG</sequence>
<gene>
    <name evidence="5" type="ORF">Lqui_2917</name>
</gene>
<feature type="domain" description="Type VI secretion system component TssM1 helical" evidence="4">
    <location>
        <begin position="746"/>
        <end position="843"/>
    </location>
</feature>
<dbReference type="Pfam" id="PF06744">
    <property type="entry name" value="IcmF_C"/>
    <property type="match status" value="1"/>
</dbReference>
<evidence type="ECO:0000259" key="1">
    <source>
        <dbReference type="Pfam" id="PF06744"/>
    </source>
</evidence>
<comment type="caution">
    <text evidence="5">The sequence shown here is derived from an EMBL/GenBank/DDBJ whole genome shotgun (WGS) entry which is preliminary data.</text>
</comment>
<dbReference type="InterPro" id="IPR009612">
    <property type="entry name" value="IcmF-rel"/>
</dbReference>
<evidence type="ECO:0000313" key="5">
    <source>
        <dbReference type="EMBL" id="KTD45446.1"/>
    </source>
</evidence>
<dbReference type="InterPro" id="IPR053156">
    <property type="entry name" value="T6SS_TssM-like"/>
</dbReference>
<dbReference type="PANTHER" id="PTHR36153">
    <property type="entry name" value="INNER MEMBRANE PROTEIN-RELATED"/>
    <property type="match status" value="1"/>
</dbReference>
<accession>A0A0W0XLH5</accession>
<evidence type="ECO:0000259" key="4">
    <source>
        <dbReference type="Pfam" id="PF21070"/>
    </source>
</evidence>
<protein>
    <submittedName>
        <fullName evidence="5">IcmF</fullName>
    </submittedName>
</protein>
<dbReference type="STRING" id="45073.Lqui_2917"/>